<dbReference type="RefSeq" id="WP_380094986.1">
    <property type="nucleotide sequence ID" value="NZ_JBHRYD010000001.1"/>
</dbReference>
<keyword evidence="5" id="KW-1185">Reference proteome</keyword>
<feature type="domain" description="Lysozyme inhibitor LprI-like N-terminal" evidence="2">
    <location>
        <begin position="30"/>
        <end position="113"/>
    </location>
</feature>
<feature type="domain" description="DUF3298" evidence="3">
    <location>
        <begin position="256"/>
        <end position="333"/>
    </location>
</feature>
<dbReference type="PANTHER" id="PTHR37549">
    <property type="entry name" value="LIPOPROTEIN LPRI"/>
    <property type="match status" value="1"/>
</dbReference>
<dbReference type="InterPro" id="IPR052755">
    <property type="entry name" value="Lysozyme_Inhibitor_LprI"/>
</dbReference>
<evidence type="ECO:0000313" key="4">
    <source>
        <dbReference type="EMBL" id="MFC3703870.1"/>
    </source>
</evidence>
<dbReference type="InterPro" id="IPR009739">
    <property type="entry name" value="LprI-like_N"/>
</dbReference>
<sequence>MIRTVLRTALAAVLFTLPAPAILAASFDCAGASTPFERAICDNPELSAADERLDRSWATAIGGLSKQALKELQAGQRQWLDYARRACTRTAEPLEEGAYDERGVSCLVELFDSRSGMLEASRMLEGTRFYPLARHAAWPDPNEADNPQSYWPVAHYEMSVAQIDADTEVARRFNALVLAQGEQLSGLVEPGQGPFGNEDDSSDLTVSILPAELAGTGRISLRTETYWYGHGAAHGNWTVSYLHYLTGESRWMEAGDLFAGEGWQQALLDLAVSALRQQHGDMLMLDDTTFIADSVADPMRWSLSDSYALIVQFQPYEVAAYAYGAPTARISWEALEPYLADTADLVRYGY</sequence>
<feature type="chain" id="PRO_5047460201" evidence="1">
    <location>
        <begin position="25"/>
        <end position="350"/>
    </location>
</feature>
<dbReference type="Proteomes" id="UP001595613">
    <property type="component" value="Unassembled WGS sequence"/>
</dbReference>
<dbReference type="PANTHER" id="PTHR37549:SF1">
    <property type="entry name" value="LIPOPROTEIN LPRI"/>
    <property type="match status" value="1"/>
</dbReference>
<accession>A0ABV7X171</accession>
<protein>
    <submittedName>
        <fullName evidence="4">DUF3298 domain-containing protein</fullName>
    </submittedName>
</protein>
<name>A0ABV7X171_9HYPH</name>
<organism evidence="4 5">
    <name type="scientific">Devosia honganensis</name>
    <dbReference type="NCBI Taxonomy" id="1610527"/>
    <lineage>
        <taxon>Bacteria</taxon>
        <taxon>Pseudomonadati</taxon>
        <taxon>Pseudomonadota</taxon>
        <taxon>Alphaproteobacteria</taxon>
        <taxon>Hyphomicrobiales</taxon>
        <taxon>Devosiaceae</taxon>
        <taxon>Devosia</taxon>
    </lineage>
</organism>
<reference evidence="5" key="1">
    <citation type="journal article" date="2019" name="Int. J. Syst. Evol. Microbiol.">
        <title>The Global Catalogue of Microorganisms (GCM) 10K type strain sequencing project: providing services to taxonomists for standard genome sequencing and annotation.</title>
        <authorList>
            <consortium name="The Broad Institute Genomics Platform"/>
            <consortium name="The Broad Institute Genome Sequencing Center for Infectious Disease"/>
            <person name="Wu L."/>
            <person name="Ma J."/>
        </authorList>
    </citation>
    <scope>NUCLEOTIDE SEQUENCE [LARGE SCALE GENOMIC DNA]</scope>
    <source>
        <strain evidence="5">KCTC 42281</strain>
    </source>
</reference>
<evidence type="ECO:0000256" key="1">
    <source>
        <dbReference type="SAM" id="SignalP"/>
    </source>
</evidence>
<evidence type="ECO:0000313" key="5">
    <source>
        <dbReference type="Proteomes" id="UP001595613"/>
    </source>
</evidence>
<evidence type="ECO:0000259" key="3">
    <source>
        <dbReference type="Pfam" id="PF11738"/>
    </source>
</evidence>
<feature type="signal peptide" evidence="1">
    <location>
        <begin position="1"/>
        <end position="24"/>
    </location>
</feature>
<dbReference type="InterPro" id="IPR021729">
    <property type="entry name" value="DUF3298"/>
</dbReference>
<gene>
    <name evidence="4" type="ORF">ACFOOL_03765</name>
</gene>
<comment type="caution">
    <text evidence="4">The sequence shown here is derived from an EMBL/GenBank/DDBJ whole genome shotgun (WGS) entry which is preliminary data.</text>
</comment>
<dbReference type="Gene3D" id="1.20.1270.180">
    <property type="match status" value="1"/>
</dbReference>
<dbReference type="Gene3D" id="3.90.640.20">
    <property type="entry name" value="Heat-shock cognate protein, ATPase"/>
    <property type="match status" value="1"/>
</dbReference>
<dbReference type="EMBL" id="JBHRYD010000001">
    <property type="protein sequence ID" value="MFC3703870.1"/>
    <property type="molecule type" value="Genomic_DNA"/>
</dbReference>
<dbReference type="Pfam" id="PF11738">
    <property type="entry name" value="DUF3298"/>
    <property type="match status" value="1"/>
</dbReference>
<dbReference type="InterPro" id="IPR037126">
    <property type="entry name" value="PdaC/RsiV-like_sf"/>
</dbReference>
<evidence type="ECO:0000259" key="2">
    <source>
        <dbReference type="Pfam" id="PF07007"/>
    </source>
</evidence>
<dbReference type="Pfam" id="PF07007">
    <property type="entry name" value="LprI"/>
    <property type="match status" value="1"/>
</dbReference>
<keyword evidence="1" id="KW-0732">Signal</keyword>
<proteinExistence type="predicted"/>